<protein>
    <recommendedName>
        <fullName evidence="3">Sulfotransferase</fullName>
        <ecNumber evidence="3">2.8.2.-</ecNumber>
    </recommendedName>
</protein>
<keyword evidence="4" id="KW-0472">Membrane</keyword>
<evidence type="ECO:0000256" key="4">
    <source>
        <dbReference type="SAM" id="Phobius"/>
    </source>
</evidence>
<reference evidence="6" key="1">
    <citation type="submission" date="2023-09" db="UniProtKB">
        <authorList>
            <consortium name="Ensembl"/>
        </authorList>
    </citation>
    <scope>IDENTIFICATION</scope>
</reference>
<dbReference type="InterPro" id="IPR027417">
    <property type="entry name" value="P-loop_NTPase"/>
</dbReference>
<dbReference type="Pfam" id="PF00685">
    <property type="entry name" value="Sulfotransfer_1"/>
    <property type="match status" value="1"/>
</dbReference>
<evidence type="ECO:0000259" key="5">
    <source>
        <dbReference type="Pfam" id="PF00685"/>
    </source>
</evidence>
<dbReference type="EC" id="2.8.2.-" evidence="3"/>
<dbReference type="GO" id="GO:0008146">
    <property type="term" value="F:sulfotransferase activity"/>
    <property type="evidence" value="ECO:0007669"/>
    <property type="project" value="InterPro"/>
</dbReference>
<dbReference type="GeneTree" id="ENSGT00940000163342"/>
<name>A0A3B4FB38_9CICH</name>
<feature type="transmembrane region" description="Helical" evidence="4">
    <location>
        <begin position="29"/>
        <end position="49"/>
    </location>
</feature>
<evidence type="ECO:0000313" key="6">
    <source>
        <dbReference type="Ensembl" id="ENSPNYP00000007158.1"/>
    </source>
</evidence>
<keyword evidence="4" id="KW-0812">Transmembrane</keyword>
<accession>A0A3B4FB38</accession>
<evidence type="ECO:0000256" key="1">
    <source>
        <dbReference type="ARBA" id="ARBA00005771"/>
    </source>
</evidence>
<evidence type="ECO:0000256" key="3">
    <source>
        <dbReference type="RuleBase" id="RU361155"/>
    </source>
</evidence>
<dbReference type="InterPro" id="IPR000863">
    <property type="entry name" value="Sulfotransferase_dom"/>
</dbReference>
<dbReference type="AlphaFoldDB" id="A0A3B4FB38"/>
<dbReference type="STRING" id="303518.ENSPNYP00000007158"/>
<dbReference type="Gene3D" id="3.40.50.300">
    <property type="entry name" value="P-loop containing nucleotide triphosphate hydrolases"/>
    <property type="match status" value="1"/>
</dbReference>
<comment type="similarity">
    <text evidence="1 3">Belongs to the sulfotransferase 1 family.</text>
</comment>
<sequence>MGVQFMTGNTGTGSTLACGPLVAVLIGDIYIYILSQSLLYFIFPACLAWKPLKFIVYVARNPKDNAVSFYHFNRMNNAQPEAGEWRVFGSWYDHVNSWWEKKQSYSNLHYMFYEDLIEVWHTLCKNYL</sequence>
<evidence type="ECO:0000256" key="2">
    <source>
        <dbReference type="ARBA" id="ARBA00022679"/>
    </source>
</evidence>
<organism evidence="6">
    <name type="scientific">Pundamilia nyererei</name>
    <dbReference type="NCBI Taxonomy" id="303518"/>
    <lineage>
        <taxon>Eukaryota</taxon>
        <taxon>Metazoa</taxon>
        <taxon>Chordata</taxon>
        <taxon>Craniata</taxon>
        <taxon>Vertebrata</taxon>
        <taxon>Euteleostomi</taxon>
        <taxon>Actinopterygii</taxon>
        <taxon>Neopterygii</taxon>
        <taxon>Teleostei</taxon>
        <taxon>Neoteleostei</taxon>
        <taxon>Acanthomorphata</taxon>
        <taxon>Ovalentaria</taxon>
        <taxon>Cichlomorphae</taxon>
        <taxon>Cichliformes</taxon>
        <taxon>Cichlidae</taxon>
        <taxon>African cichlids</taxon>
        <taxon>Pseudocrenilabrinae</taxon>
        <taxon>Haplochromini</taxon>
        <taxon>Pundamilia</taxon>
    </lineage>
</organism>
<feature type="domain" description="Sulfotransferase" evidence="5">
    <location>
        <begin position="55"/>
        <end position="118"/>
    </location>
</feature>
<keyword evidence="2 3" id="KW-0808">Transferase</keyword>
<dbReference type="Ensembl" id="ENSPNYT00000007333.1">
    <property type="protein sequence ID" value="ENSPNYP00000007158.1"/>
    <property type="gene ID" value="ENSPNYG00000005485.1"/>
</dbReference>
<keyword evidence="4" id="KW-1133">Transmembrane helix</keyword>
<dbReference type="SUPFAM" id="SSF52540">
    <property type="entry name" value="P-loop containing nucleoside triphosphate hydrolases"/>
    <property type="match status" value="1"/>
</dbReference>
<proteinExistence type="inferred from homology"/>
<dbReference type="PANTHER" id="PTHR11783">
    <property type="entry name" value="SULFOTRANSFERASE SULT"/>
    <property type="match status" value="1"/>
</dbReference>